<gene>
    <name evidence="1" type="ORF">PsorP6_010208</name>
</gene>
<reference evidence="1 2" key="1">
    <citation type="journal article" date="2022" name="bioRxiv">
        <title>The genome of the oomycete Peronosclerospora sorghi, a cosmopolitan pathogen of maize and sorghum, is inflated with dispersed pseudogenes.</title>
        <authorList>
            <person name="Fletcher K."/>
            <person name="Martin F."/>
            <person name="Isakeit T."/>
            <person name="Cavanaugh K."/>
            <person name="Magill C."/>
            <person name="Michelmore R."/>
        </authorList>
    </citation>
    <scope>NUCLEOTIDE SEQUENCE [LARGE SCALE GENOMIC DNA]</scope>
    <source>
        <strain evidence="1">P6</strain>
    </source>
</reference>
<accession>A0ACC0VX88</accession>
<comment type="caution">
    <text evidence="1">The sequence shown here is derived from an EMBL/GenBank/DDBJ whole genome shotgun (WGS) entry which is preliminary data.</text>
</comment>
<evidence type="ECO:0000313" key="2">
    <source>
        <dbReference type="Proteomes" id="UP001163321"/>
    </source>
</evidence>
<dbReference type="Proteomes" id="UP001163321">
    <property type="component" value="Chromosome 6"/>
</dbReference>
<proteinExistence type="predicted"/>
<sequence length="754" mass="85381">MTKLTPYMTQLLSLRGFVAFGVLEHCLEKRNRVDFGLPLPGTRHKKLAIPFRAADVPSERSEFSHPDVCIVLTLLGYYHSGLTSDEVQSTFEMLLCLNISEQDHEYNRWFGSVKSCLVAEDQAALCDVRHISLVDTRQVELLCRVYSFCMETINFYLNTCVFPKDTQQYPQRLSRTAWNVAAGKNNIGFSGTNDNHRLLPLTVAQQEPMEPALLGTNGKMIDKILHMTHSYDVINPIREQTAIPWQSVLLYVMDKRAQALIDTGALLAGVSNDKAAEFLLKQPGFAFAGVTYYDSRKDFNCWMIAEKARRLTMPLKKASMLEKETFVIFDEARSRGSDMKLLPDAAAVLTLGPKLTKDKLMQGAGRMRQLGCNQTLWIASFDEVAQSVLQTCSKRELSVVDVLNWVMDNTKAEAVRGLLEWADNGIHFRKTQLHRDKEVVDDDWSLETLYQEKMHADKIAQVIKSKAQFHFKDAADRLVDKICHRGLVYGLDDEVCVTSHTDECERELQVEEEMEQEEETEAVTCLPAEEKTWEYSKILAAKCAQDLFGVVEVLDMRSFIYQNVAPKELARMAWIKSRLFATENFCATVKTPPTGFNGMNTFLRVIDVALMFTNGQVLLVSECEADHILELLWSSRNQLSTCSFCFVNLAFALESVGRRGVHTTFHDVSLALGYPLDRTVPLVSTIACKIYNGDTTVGKTERASVLSAYRDLLRPLPQRETILSNYVDSRGNSHKWTHSFLHEVCRGMDVEDCV</sequence>
<name>A0ACC0VX88_9STRA</name>
<evidence type="ECO:0000313" key="1">
    <source>
        <dbReference type="EMBL" id="KAI9910353.1"/>
    </source>
</evidence>
<dbReference type="EMBL" id="CM047585">
    <property type="protein sequence ID" value="KAI9910353.1"/>
    <property type="molecule type" value="Genomic_DNA"/>
</dbReference>
<organism evidence="1 2">
    <name type="scientific">Peronosclerospora sorghi</name>
    <dbReference type="NCBI Taxonomy" id="230839"/>
    <lineage>
        <taxon>Eukaryota</taxon>
        <taxon>Sar</taxon>
        <taxon>Stramenopiles</taxon>
        <taxon>Oomycota</taxon>
        <taxon>Peronosporomycetes</taxon>
        <taxon>Peronosporales</taxon>
        <taxon>Peronosporaceae</taxon>
        <taxon>Peronosclerospora</taxon>
    </lineage>
</organism>
<protein>
    <submittedName>
        <fullName evidence="1">Uncharacterized protein</fullName>
    </submittedName>
</protein>
<keyword evidence="2" id="KW-1185">Reference proteome</keyword>